<dbReference type="PANTHER" id="PTHR42792:SF2">
    <property type="entry name" value="FLAGELLIN"/>
    <property type="match status" value="1"/>
</dbReference>
<dbReference type="Pfam" id="PF00700">
    <property type="entry name" value="Flagellin_C"/>
    <property type="match status" value="1"/>
</dbReference>
<dbReference type="InterPro" id="IPR001492">
    <property type="entry name" value="Flagellin"/>
</dbReference>
<dbReference type="InterPro" id="IPR046358">
    <property type="entry name" value="Flagellin_C"/>
</dbReference>
<keyword evidence="6" id="KW-0969">Cilium</keyword>
<dbReference type="Proteomes" id="UP000006377">
    <property type="component" value="Chromosome"/>
</dbReference>
<dbReference type="Pfam" id="PF00669">
    <property type="entry name" value="Flagellin_N"/>
    <property type="match status" value="2"/>
</dbReference>
<comment type="subcellular location">
    <subcellularLocation>
        <location evidence="3">Secreted</location>
    </subcellularLocation>
    <subcellularLocation>
        <location evidence="3">Bacterial flagellum</location>
    </subcellularLocation>
</comment>
<evidence type="ECO:0000259" key="4">
    <source>
        <dbReference type="Pfam" id="PF00669"/>
    </source>
</evidence>
<feature type="domain" description="Flagellin N-terminal" evidence="4">
    <location>
        <begin position="201"/>
        <end position="244"/>
    </location>
</feature>
<evidence type="ECO:0000313" key="7">
    <source>
        <dbReference type="Proteomes" id="UP000006377"/>
    </source>
</evidence>
<keyword evidence="3" id="KW-0964">Secreted</keyword>
<comment type="function">
    <text evidence="3">Flagellin is the subunit protein which polymerizes to form the filaments of bacterial flagella.</text>
</comment>
<keyword evidence="6" id="KW-0282">Flagellum</keyword>
<organism evidence="6 7">
    <name type="scientific">Parvibaculum lavamentivorans (strain DS-1 / DSM 13023 / NCIMB 13966)</name>
    <dbReference type="NCBI Taxonomy" id="402881"/>
    <lineage>
        <taxon>Bacteria</taxon>
        <taxon>Pseudomonadati</taxon>
        <taxon>Pseudomonadota</taxon>
        <taxon>Alphaproteobacteria</taxon>
        <taxon>Hyphomicrobiales</taxon>
        <taxon>Parvibaculaceae</taxon>
        <taxon>Parvibaculum</taxon>
    </lineage>
</organism>
<accession>A7HW77</accession>
<dbReference type="HOGENOM" id="CLU_013955_0_0_5"/>
<keyword evidence="7" id="KW-1185">Reference proteome</keyword>
<feature type="domain" description="Flagellin C-terminal" evidence="5">
    <location>
        <begin position="292"/>
        <end position="374"/>
    </location>
</feature>
<dbReference type="GO" id="GO:0005198">
    <property type="term" value="F:structural molecule activity"/>
    <property type="evidence" value="ECO:0007669"/>
    <property type="project" value="UniProtKB-UniRule"/>
</dbReference>
<dbReference type="RefSeq" id="WP_012111471.1">
    <property type="nucleotide sequence ID" value="NC_009719.1"/>
</dbReference>
<keyword evidence="2 3" id="KW-0975">Bacterial flagellum</keyword>
<dbReference type="GO" id="GO:0005576">
    <property type="term" value="C:extracellular region"/>
    <property type="evidence" value="ECO:0007669"/>
    <property type="project" value="UniProtKB-SubCell"/>
</dbReference>
<dbReference type="Gene3D" id="1.20.1330.10">
    <property type="entry name" value="f41 fragment of flagellin, N-terminal domain"/>
    <property type="match status" value="1"/>
</dbReference>
<gene>
    <name evidence="6" type="ordered locus">Plav_2551</name>
</gene>
<reference evidence="6 7" key="1">
    <citation type="journal article" date="2011" name="Stand. Genomic Sci.">
        <title>Complete genome sequence of Parvibaculum lavamentivorans type strain (DS-1(T)).</title>
        <authorList>
            <person name="Schleheck D."/>
            <person name="Weiss M."/>
            <person name="Pitluck S."/>
            <person name="Bruce D."/>
            <person name="Land M.L."/>
            <person name="Han S."/>
            <person name="Saunders E."/>
            <person name="Tapia R."/>
            <person name="Detter C."/>
            <person name="Brettin T."/>
            <person name="Han J."/>
            <person name="Woyke T."/>
            <person name="Goodwin L."/>
            <person name="Pennacchio L."/>
            <person name="Nolan M."/>
            <person name="Cook A.M."/>
            <person name="Kjelleberg S."/>
            <person name="Thomas T."/>
        </authorList>
    </citation>
    <scope>NUCLEOTIDE SEQUENCE [LARGE SCALE GENOMIC DNA]</scope>
    <source>
        <strain evidence="7">DS-1 / DSM 13023 / NCIMB 13966</strain>
    </source>
</reference>
<evidence type="ECO:0000256" key="2">
    <source>
        <dbReference type="ARBA" id="ARBA00023143"/>
    </source>
</evidence>
<dbReference type="EMBL" id="CP000774">
    <property type="protein sequence ID" value="ABS64160.1"/>
    <property type="molecule type" value="Genomic_DNA"/>
</dbReference>
<comment type="similarity">
    <text evidence="1 3">Belongs to the bacterial flagellin family.</text>
</comment>
<evidence type="ECO:0000256" key="1">
    <source>
        <dbReference type="ARBA" id="ARBA00005709"/>
    </source>
</evidence>
<evidence type="ECO:0000259" key="5">
    <source>
        <dbReference type="Pfam" id="PF00700"/>
    </source>
</evidence>
<evidence type="ECO:0000313" key="6">
    <source>
        <dbReference type="EMBL" id="ABS64160.1"/>
    </source>
</evidence>
<dbReference type="KEGG" id="pla:Plav_2551"/>
<proteinExistence type="inferred from homology"/>
<dbReference type="SUPFAM" id="SSF64518">
    <property type="entry name" value="Phase 1 flagellin"/>
    <property type="match status" value="1"/>
</dbReference>
<evidence type="ECO:0000256" key="3">
    <source>
        <dbReference type="RuleBase" id="RU362073"/>
    </source>
</evidence>
<dbReference type="OrthoDB" id="9808068at2"/>
<protein>
    <recommendedName>
        <fullName evidence="3">Flagellin</fullName>
    </recommendedName>
</protein>
<dbReference type="InterPro" id="IPR001029">
    <property type="entry name" value="Flagellin_N"/>
</dbReference>
<keyword evidence="6" id="KW-0966">Cell projection</keyword>
<dbReference type="PANTHER" id="PTHR42792">
    <property type="entry name" value="FLAGELLIN"/>
    <property type="match status" value="1"/>
</dbReference>
<name>A7HW77_PARL1</name>
<dbReference type="AlphaFoldDB" id="A7HW77"/>
<feature type="domain" description="Flagellin N-terminal" evidence="4">
    <location>
        <begin position="7"/>
        <end position="109"/>
    </location>
</feature>
<sequence length="375" mass="38566">MGDITINSAVRTNLETLQSTAKMMAQTQNRLASGLKVSSALDNPQSFFTAAGLNARASDLSALQDSMSLGVQTLKAADEGIKSIQKLVDQAKSVANQALQAKATTTTLTTTAAPDADTDYSASGASATFTVALGDASADTITLDQDYGSLAAMVSDINDQLSAASAGVTAEVSGTGVTFKAVSGEDITIAGADSGDFGSTLSSDNGETLTEARATYVTDFNGLRDQIDQIANDASFNGINLLKGDTLTVNFNEDSTSKLDITGVTMTVGDDLGIDEADFSTNADIETAVAGLNTATATLRAQASTFGANLSVVQNRQDFTSNMISVLETGSGNLTLADTNEEAANLLALQTRQSLAQTSLSLATQAEQSVLSLLR</sequence>
<dbReference type="eggNOG" id="COG1344">
    <property type="taxonomic scope" value="Bacteria"/>
</dbReference>
<dbReference type="GO" id="GO:0009288">
    <property type="term" value="C:bacterial-type flagellum"/>
    <property type="evidence" value="ECO:0007669"/>
    <property type="project" value="UniProtKB-SubCell"/>
</dbReference>
<dbReference type="STRING" id="402881.Plav_2551"/>